<organism evidence="2 3">
    <name type="scientific">Pseudomassariella vexata</name>
    <dbReference type="NCBI Taxonomy" id="1141098"/>
    <lineage>
        <taxon>Eukaryota</taxon>
        <taxon>Fungi</taxon>
        <taxon>Dikarya</taxon>
        <taxon>Ascomycota</taxon>
        <taxon>Pezizomycotina</taxon>
        <taxon>Sordariomycetes</taxon>
        <taxon>Xylariomycetidae</taxon>
        <taxon>Amphisphaeriales</taxon>
        <taxon>Pseudomassariaceae</taxon>
        <taxon>Pseudomassariella</taxon>
    </lineage>
</organism>
<dbReference type="RefSeq" id="XP_040718744.1">
    <property type="nucleotide sequence ID" value="XM_040859585.1"/>
</dbReference>
<name>A0A1Y2EAN9_9PEZI</name>
<evidence type="ECO:0000313" key="3">
    <source>
        <dbReference type="Proteomes" id="UP000193689"/>
    </source>
</evidence>
<dbReference type="OrthoDB" id="4831122at2759"/>
<feature type="chain" id="PRO_5012033674" description="Celp0028 effector like protein" evidence="1">
    <location>
        <begin position="19"/>
        <end position="235"/>
    </location>
</feature>
<dbReference type="Proteomes" id="UP000193689">
    <property type="component" value="Unassembled WGS sequence"/>
</dbReference>
<evidence type="ECO:0008006" key="4">
    <source>
        <dbReference type="Google" id="ProtNLM"/>
    </source>
</evidence>
<comment type="caution">
    <text evidence="2">The sequence shown here is derived from an EMBL/GenBank/DDBJ whole genome shotgun (WGS) entry which is preliminary data.</text>
</comment>
<reference evidence="2 3" key="1">
    <citation type="submission" date="2016-07" db="EMBL/GenBank/DDBJ databases">
        <title>Pervasive Adenine N6-methylation of Active Genes in Fungi.</title>
        <authorList>
            <consortium name="DOE Joint Genome Institute"/>
            <person name="Mondo S.J."/>
            <person name="Dannebaum R.O."/>
            <person name="Kuo R.C."/>
            <person name="Labutti K."/>
            <person name="Haridas S."/>
            <person name="Kuo A."/>
            <person name="Salamov A."/>
            <person name="Ahrendt S.R."/>
            <person name="Lipzen A."/>
            <person name="Sullivan W."/>
            <person name="Andreopoulos W.B."/>
            <person name="Clum A."/>
            <person name="Lindquist E."/>
            <person name="Daum C."/>
            <person name="Ramamoorthy G.K."/>
            <person name="Gryganskyi A."/>
            <person name="Culley D."/>
            <person name="Magnuson J.K."/>
            <person name="James T.Y."/>
            <person name="O'Malley M.A."/>
            <person name="Stajich J.E."/>
            <person name="Spatafora J.W."/>
            <person name="Visel A."/>
            <person name="Grigoriev I.V."/>
        </authorList>
    </citation>
    <scope>NUCLEOTIDE SEQUENCE [LARGE SCALE GENOMIC DNA]</scope>
    <source>
        <strain evidence="2 3">CBS 129021</strain>
    </source>
</reference>
<keyword evidence="3" id="KW-1185">Reference proteome</keyword>
<accession>A0A1Y2EAN9</accession>
<evidence type="ECO:0000313" key="2">
    <source>
        <dbReference type="EMBL" id="ORY68457.1"/>
    </source>
</evidence>
<sequence length="235" mass="24253">MQLTHLTGFLAAVGVAVALPSPAAPLSFDDVVLINADGSSNVIKESEYNSLIARGILESPAAAAAAPAPAKKERRACASSAETQVTSDTSFINWDVAMSPVVSAAGGGVSVGVTSGYSIANSLSVSETVGASIESVLSVSLSLSYTETWTTSESTSLTYTVPDGQYGLIVSQPKVRRIEGNYLSGCTDSPSSEAFVSDTYTSQSYGNLQWVTGVIRLCNSTEYPVPFCVGTGSHS</sequence>
<protein>
    <recommendedName>
        <fullName evidence="4">Celp0028 effector like protein</fullName>
    </recommendedName>
</protein>
<dbReference type="EMBL" id="MCFJ01000003">
    <property type="protein sequence ID" value="ORY68457.1"/>
    <property type="molecule type" value="Genomic_DNA"/>
</dbReference>
<dbReference type="GeneID" id="63775797"/>
<feature type="signal peptide" evidence="1">
    <location>
        <begin position="1"/>
        <end position="18"/>
    </location>
</feature>
<proteinExistence type="predicted"/>
<keyword evidence="1" id="KW-0732">Signal</keyword>
<evidence type="ECO:0000256" key="1">
    <source>
        <dbReference type="SAM" id="SignalP"/>
    </source>
</evidence>
<dbReference type="AlphaFoldDB" id="A0A1Y2EAN9"/>
<gene>
    <name evidence="2" type="ORF">BCR38DRAFT_423313</name>
</gene>
<dbReference type="InParanoid" id="A0A1Y2EAN9"/>